<organism evidence="2 3">
    <name type="scientific">Candidatus Stercoripulliclostridium merdigallinarum</name>
    <dbReference type="NCBI Taxonomy" id="2840951"/>
    <lineage>
        <taxon>Bacteria</taxon>
        <taxon>Bacillati</taxon>
        <taxon>Bacillota</taxon>
        <taxon>Clostridia</taxon>
        <taxon>Eubacteriales</taxon>
        <taxon>Candidatus Stercoripulliclostridium</taxon>
    </lineage>
</organism>
<evidence type="ECO:0000313" key="3">
    <source>
        <dbReference type="Proteomes" id="UP000824094"/>
    </source>
</evidence>
<sequence length="228" mass="25276">MKYLISGKGPCVVLLHGWGANKEAMGIITEALVSEYTVIAPDLYGFGASKIEKPLTLDDYATGVVTVLLKENIKSAVFIGHSFGGRIAVRLAARRPDLVKKLILIDSAGLKPRFSCKKFIRRAANAFGKATGLFQPKGSRDYENSSGYLRATFLNVIHDFQNGECPLIRCPAMIIWGSSDRDTPPYMARRFKKLIPRSVLYILPKSGHFSYLDSPNRTIFLIKEFLGS</sequence>
<evidence type="ECO:0000259" key="1">
    <source>
        <dbReference type="Pfam" id="PF12697"/>
    </source>
</evidence>
<comment type="caution">
    <text evidence="2">The sequence shown here is derived from an EMBL/GenBank/DDBJ whole genome shotgun (WGS) entry which is preliminary data.</text>
</comment>
<dbReference type="AlphaFoldDB" id="A0A9D1SIL8"/>
<dbReference type="PANTHER" id="PTHR43798">
    <property type="entry name" value="MONOACYLGLYCEROL LIPASE"/>
    <property type="match status" value="1"/>
</dbReference>
<reference evidence="2" key="1">
    <citation type="submission" date="2020-10" db="EMBL/GenBank/DDBJ databases">
        <authorList>
            <person name="Gilroy R."/>
        </authorList>
    </citation>
    <scope>NUCLEOTIDE SEQUENCE</scope>
    <source>
        <strain evidence="2">18911</strain>
    </source>
</reference>
<proteinExistence type="predicted"/>
<dbReference type="InterPro" id="IPR029058">
    <property type="entry name" value="AB_hydrolase_fold"/>
</dbReference>
<accession>A0A9D1SIL8</accession>
<dbReference type="GO" id="GO:0016020">
    <property type="term" value="C:membrane"/>
    <property type="evidence" value="ECO:0007669"/>
    <property type="project" value="TreeGrafter"/>
</dbReference>
<dbReference type="PANTHER" id="PTHR43798:SF33">
    <property type="entry name" value="HYDROLASE, PUTATIVE (AFU_ORTHOLOGUE AFUA_2G14860)-RELATED"/>
    <property type="match status" value="1"/>
</dbReference>
<reference evidence="2" key="2">
    <citation type="journal article" date="2021" name="PeerJ">
        <title>Extensive microbial diversity within the chicken gut microbiome revealed by metagenomics and culture.</title>
        <authorList>
            <person name="Gilroy R."/>
            <person name="Ravi A."/>
            <person name="Getino M."/>
            <person name="Pursley I."/>
            <person name="Horton D.L."/>
            <person name="Alikhan N.F."/>
            <person name="Baker D."/>
            <person name="Gharbi K."/>
            <person name="Hall N."/>
            <person name="Watson M."/>
            <person name="Adriaenssens E.M."/>
            <person name="Foster-Nyarko E."/>
            <person name="Jarju S."/>
            <person name="Secka A."/>
            <person name="Antonio M."/>
            <person name="Oren A."/>
            <person name="Chaudhuri R.R."/>
            <person name="La Ragione R."/>
            <person name="Hildebrand F."/>
            <person name="Pallen M.J."/>
        </authorList>
    </citation>
    <scope>NUCLEOTIDE SEQUENCE</scope>
    <source>
        <strain evidence="2">18911</strain>
    </source>
</reference>
<evidence type="ECO:0000313" key="2">
    <source>
        <dbReference type="EMBL" id="HIU60997.1"/>
    </source>
</evidence>
<gene>
    <name evidence="2" type="ORF">IAB05_06360</name>
</gene>
<dbReference type="SUPFAM" id="SSF53474">
    <property type="entry name" value="alpha/beta-Hydrolases"/>
    <property type="match status" value="1"/>
</dbReference>
<dbReference type="GO" id="GO:0016787">
    <property type="term" value="F:hydrolase activity"/>
    <property type="evidence" value="ECO:0007669"/>
    <property type="project" value="UniProtKB-KW"/>
</dbReference>
<dbReference type="PRINTS" id="PR00111">
    <property type="entry name" value="ABHYDROLASE"/>
</dbReference>
<dbReference type="InterPro" id="IPR050266">
    <property type="entry name" value="AB_hydrolase_sf"/>
</dbReference>
<protein>
    <submittedName>
        <fullName evidence="2">Alpha/beta hydrolase</fullName>
    </submittedName>
</protein>
<feature type="domain" description="AB hydrolase-1" evidence="1">
    <location>
        <begin position="12"/>
        <end position="217"/>
    </location>
</feature>
<keyword evidence="2" id="KW-0378">Hydrolase</keyword>
<dbReference type="Proteomes" id="UP000824094">
    <property type="component" value="Unassembled WGS sequence"/>
</dbReference>
<dbReference type="Gene3D" id="3.40.50.1820">
    <property type="entry name" value="alpha/beta hydrolase"/>
    <property type="match status" value="1"/>
</dbReference>
<dbReference type="InterPro" id="IPR000073">
    <property type="entry name" value="AB_hydrolase_1"/>
</dbReference>
<dbReference type="Pfam" id="PF12697">
    <property type="entry name" value="Abhydrolase_6"/>
    <property type="match status" value="1"/>
</dbReference>
<dbReference type="EMBL" id="DVNF01000186">
    <property type="protein sequence ID" value="HIU60997.1"/>
    <property type="molecule type" value="Genomic_DNA"/>
</dbReference>
<name>A0A9D1SIL8_9FIRM</name>